<gene>
    <name evidence="1" type="ORF">GCM10009020_08220</name>
</gene>
<dbReference type="PROSITE" id="PS51318">
    <property type="entry name" value="TAT"/>
    <property type="match status" value="1"/>
</dbReference>
<dbReference type="InterPro" id="IPR019546">
    <property type="entry name" value="TAT_signal_bac_arc"/>
</dbReference>
<reference evidence="1 2" key="1">
    <citation type="journal article" date="2019" name="Int. J. Syst. Evol. Microbiol.">
        <title>The Global Catalogue of Microorganisms (GCM) 10K type strain sequencing project: providing services to taxonomists for standard genome sequencing and annotation.</title>
        <authorList>
            <consortium name="The Broad Institute Genomics Platform"/>
            <consortium name="The Broad Institute Genome Sequencing Center for Infectious Disease"/>
            <person name="Wu L."/>
            <person name="Ma J."/>
        </authorList>
    </citation>
    <scope>NUCLEOTIDE SEQUENCE [LARGE SCALE GENOMIC DNA]</scope>
    <source>
        <strain evidence="1 2">JCM 16328</strain>
    </source>
</reference>
<dbReference type="AlphaFoldDB" id="A0AAV3T5X2"/>
<keyword evidence="2" id="KW-1185">Reference proteome</keyword>
<dbReference type="PANTHER" id="PTHR43649">
    <property type="entry name" value="ARABINOSE-BINDING PROTEIN-RELATED"/>
    <property type="match status" value="1"/>
</dbReference>
<comment type="caution">
    <text evidence="1">The sequence shown here is derived from an EMBL/GenBank/DDBJ whole genome shotgun (WGS) entry which is preliminary data.</text>
</comment>
<dbReference type="RefSeq" id="WP_343772609.1">
    <property type="nucleotide sequence ID" value="NZ_BAAADV010000001.1"/>
</dbReference>
<name>A0AAV3T5X2_9EURY</name>
<dbReference type="InterPro" id="IPR050490">
    <property type="entry name" value="Bact_solute-bd_prot1"/>
</dbReference>
<dbReference type="Pfam" id="PF01547">
    <property type="entry name" value="SBP_bac_1"/>
    <property type="match status" value="1"/>
</dbReference>
<evidence type="ECO:0000313" key="2">
    <source>
        <dbReference type="Proteomes" id="UP001500420"/>
    </source>
</evidence>
<dbReference type="NCBIfam" id="TIGR01409">
    <property type="entry name" value="TAT_signal_seq"/>
    <property type="match status" value="1"/>
</dbReference>
<dbReference type="InterPro" id="IPR006059">
    <property type="entry name" value="SBP"/>
</dbReference>
<dbReference type="Gene3D" id="3.40.190.10">
    <property type="entry name" value="Periplasmic binding protein-like II"/>
    <property type="match status" value="2"/>
</dbReference>
<dbReference type="SUPFAM" id="SSF53850">
    <property type="entry name" value="Periplasmic binding protein-like II"/>
    <property type="match status" value="1"/>
</dbReference>
<protein>
    <submittedName>
        <fullName evidence="1">ABC transporter substrate-binding protein</fullName>
    </submittedName>
</protein>
<evidence type="ECO:0000313" key="1">
    <source>
        <dbReference type="EMBL" id="GAA0665507.1"/>
    </source>
</evidence>
<dbReference type="PROSITE" id="PS51257">
    <property type="entry name" value="PROKAR_LIPOPROTEIN"/>
    <property type="match status" value="1"/>
</dbReference>
<dbReference type="Proteomes" id="UP001500420">
    <property type="component" value="Unassembled WGS sequence"/>
</dbReference>
<accession>A0AAV3T5X2</accession>
<dbReference type="InterPro" id="IPR006311">
    <property type="entry name" value="TAT_signal"/>
</dbReference>
<proteinExistence type="predicted"/>
<dbReference type="EMBL" id="BAAADV010000001">
    <property type="protein sequence ID" value="GAA0665507.1"/>
    <property type="molecule type" value="Genomic_DNA"/>
</dbReference>
<sequence length="480" mass="52373">MPGKQSDNGSRVSRRNFVKAAGASGAAVSMAGCIYGNSGGSSDAVVWGFDPTAADEIGDDLKQLYADNGVEADIELRPGDSETGARRDNYQRLLEAGESEPDIFMMDNGWVNVFIQQGLIANLSEELDESELQTVEDDYFTGFTDTARAPSSGDLYGLPMYPDFPVMQYNKAHAREAGYGESDFETWATEPKTWQEWSQLTAEIQEAADVEYGFTTQWDIYVGTACCTFNEVMSSWGGAYFGGRDNLFGPVGERPVTVNEQETIDSLRMMRTFVDEDYDNALEGYASGIMPSDVTQWVEESSRAPMAEGNAVMHRNWPYAIGNNAAEDALGVDNYGTMPMPYAVPESEAAQPGTGGTTSALGGWHIVLNPNSERKEEALEVIRATMTDEVSLGLFELWGWLPPKPELFSSDRAAETGVVGNYLDTIRVAGENTMPRPVTEVWSNQSTVIAEAANEVVAGETSAEQAMNDLQSSLEEIEQQ</sequence>
<organism evidence="1 2">
    <name type="scientific">Natronoarchaeum mannanilyticum</name>
    <dbReference type="NCBI Taxonomy" id="926360"/>
    <lineage>
        <taxon>Archaea</taxon>
        <taxon>Methanobacteriati</taxon>
        <taxon>Methanobacteriota</taxon>
        <taxon>Stenosarchaea group</taxon>
        <taxon>Halobacteria</taxon>
        <taxon>Halobacteriales</taxon>
        <taxon>Natronoarchaeaceae</taxon>
    </lineage>
</organism>
<dbReference type="PANTHER" id="PTHR43649:SF12">
    <property type="entry name" value="DIACETYLCHITOBIOSE BINDING PROTEIN DASA"/>
    <property type="match status" value="1"/>
</dbReference>